<protein>
    <submittedName>
        <fullName evidence="8">Lysophospholipid acyltransferase family protein</fullName>
    </submittedName>
</protein>
<dbReference type="PANTHER" id="PTHR37323:SF1">
    <property type="entry name" value="L-ORNITHINE N(ALPHA)-ACYLTRANSFERASE"/>
    <property type="match status" value="1"/>
</dbReference>
<name>A0A9D1E054_9BACT</name>
<sequence length="600" mass="68220">MDTLNSGTKLINKSDIRRALPVKGPLGSLIASCAMSLLGLNRINRLYPQFGAYRGREFTKEAMKTFRISTDILPEEVEYIPREGPFIIVSNHPFGGWDGIVLYNTVAAVRPDFKILTNFILSLIPNLRDSFLAVNPFSDRKQLRSSLPGLKAAMETIERGGCVGIFPAGEVSTYYRGNKFPADKEWTHTVMKLVTTCRVPVLPVYFDGGNSRMFHLLGRIHPMLRTLRLPRELLRRSPGTVTMRIGRPVPAGEIAKWQDPKELGRMLRNRVYAMEANVPRNEPRQQTATAQEPLLPPVPSSELRREMESLAPLFQTSKYQCFLADAAQIPAMMQEIGRRREESFRQVGEGTGAAVDTDSFDVYYKHLVLWDCEAGQLAGAYRLGIGKDILDKYGVGGFYTHTLFRYSERFTSMLPECIELGRSFLSVEYKKEALPLMLLIKGLFYTVLRYPDCKYLFGPASITSWLPPFYRSLIVYGLTETAAGNGCVRDLVTPRTPFRYEFLRTDPELLLSGRMESIDAFDKYIQRLSDGRYRIPTLIKKYVKLNAGILAFNVDKDFNYCVDGMIFLDMARVPRTEIEMLTKGSEDRDALIEQFWLKRS</sequence>
<dbReference type="PANTHER" id="PTHR37323">
    <property type="entry name" value="GCN5-RELATED N-ACETYLTRANSFERASE"/>
    <property type="match status" value="1"/>
</dbReference>
<evidence type="ECO:0000313" key="9">
    <source>
        <dbReference type="Proteomes" id="UP000886744"/>
    </source>
</evidence>
<dbReference type="InterPro" id="IPR052351">
    <property type="entry name" value="Ornithine_N-alpha-AT"/>
</dbReference>
<keyword evidence="4" id="KW-0443">Lipid metabolism</keyword>
<dbReference type="InterPro" id="IPR045746">
    <property type="entry name" value="ACT14924-like_Acyltransf_dom"/>
</dbReference>
<reference evidence="8" key="1">
    <citation type="submission" date="2020-10" db="EMBL/GenBank/DDBJ databases">
        <authorList>
            <person name="Gilroy R."/>
        </authorList>
    </citation>
    <scope>NUCLEOTIDE SEQUENCE</scope>
    <source>
        <strain evidence="8">ChiHjej13B12-12457</strain>
    </source>
</reference>
<evidence type="ECO:0000256" key="6">
    <source>
        <dbReference type="SAM" id="MobiDB-lite"/>
    </source>
</evidence>
<evidence type="ECO:0000259" key="7">
    <source>
        <dbReference type="SMART" id="SM00563"/>
    </source>
</evidence>
<evidence type="ECO:0000256" key="5">
    <source>
        <dbReference type="ARBA" id="ARBA00023315"/>
    </source>
</evidence>
<keyword evidence="3" id="KW-0808">Transferase</keyword>
<evidence type="ECO:0000256" key="4">
    <source>
        <dbReference type="ARBA" id="ARBA00023098"/>
    </source>
</evidence>
<dbReference type="InterPro" id="IPR016181">
    <property type="entry name" value="Acyl_CoA_acyltransferase"/>
</dbReference>
<comment type="caution">
    <text evidence="8">The sequence shown here is derived from an EMBL/GenBank/DDBJ whole genome shotgun (WGS) entry which is preliminary data.</text>
</comment>
<dbReference type="SMART" id="SM00563">
    <property type="entry name" value="PlsC"/>
    <property type="match status" value="1"/>
</dbReference>
<dbReference type="InterPro" id="IPR002123">
    <property type="entry name" value="Plipid/glycerol_acylTrfase"/>
</dbReference>
<evidence type="ECO:0000256" key="2">
    <source>
        <dbReference type="ARBA" id="ARBA00022516"/>
    </source>
</evidence>
<evidence type="ECO:0000313" key="8">
    <source>
        <dbReference type="EMBL" id="HIR62056.1"/>
    </source>
</evidence>
<feature type="domain" description="Phospholipid/glycerol acyltransferase" evidence="7">
    <location>
        <begin position="86"/>
        <end position="209"/>
    </location>
</feature>
<dbReference type="SUPFAM" id="SSF55729">
    <property type="entry name" value="Acyl-CoA N-acyltransferases (Nat)"/>
    <property type="match status" value="1"/>
</dbReference>
<dbReference type="GO" id="GO:0006629">
    <property type="term" value="P:lipid metabolic process"/>
    <property type="evidence" value="ECO:0007669"/>
    <property type="project" value="UniProtKB-KW"/>
</dbReference>
<keyword evidence="2" id="KW-0444">Lipid biosynthesis</keyword>
<accession>A0A9D1E054</accession>
<dbReference type="Pfam" id="PF13444">
    <property type="entry name" value="Acetyltransf_5"/>
    <property type="match status" value="1"/>
</dbReference>
<proteinExistence type="predicted"/>
<dbReference type="GO" id="GO:0016746">
    <property type="term" value="F:acyltransferase activity"/>
    <property type="evidence" value="ECO:0007669"/>
    <property type="project" value="UniProtKB-KW"/>
</dbReference>
<feature type="region of interest" description="Disordered" evidence="6">
    <location>
        <begin position="278"/>
        <end position="298"/>
    </location>
</feature>
<dbReference type="Proteomes" id="UP000886744">
    <property type="component" value="Unassembled WGS sequence"/>
</dbReference>
<dbReference type="AlphaFoldDB" id="A0A9D1E054"/>
<evidence type="ECO:0000256" key="3">
    <source>
        <dbReference type="ARBA" id="ARBA00022679"/>
    </source>
</evidence>
<dbReference type="Pfam" id="PF19576">
    <property type="entry name" value="Acyltransf_2"/>
    <property type="match status" value="1"/>
</dbReference>
<evidence type="ECO:0000256" key="1">
    <source>
        <dbReference type="ARBA" id="ARBA00005189"/>
    </source>
</evidence>
<reference evidence="8" key="2">
    <citation type="journal article" date="2021" name="PeerJ">
        <title>Extensive microbial diversity within the chicken gut microbiome revealed by metagenomics and culture.</title>
        <authorList>
            <person name="Gilroy R."/>
            <person name="Ravi A."/>
            <person name="Getino M."/>
            <person name="Pursley I."/>
            <person name="Horton D.L."/>
            <person name="Alikhan N.F."/>
            <person name="Baker D."/>
            <person name="Gharbi K."/>
            <person name="Hall N."/>
            <person name="Watson M."/>
            <person name="Adriaenssens E.M."/>
            <person name="Foster-Nyarko E."/>
            <person name="Jarju S."/>
            <person name="Secka A."/>
            <person name="Antonio M."/>
            <person name="Oren A."/>
            <person name="Chaudhuri R.R."/>
            <person name="La Ragione R."/>
            <person name="Hildebrand F."/>
            <person name="Pallen M.J."/>
        </authorList>
    </citation>
    <scope>NUCLEOTIDE SEQUENCE</scope>
    <source>
        <strain evidence="8">ChiHjej13B12-12457</strain>
    </source>
</reference>
<comment type="pathway">
    <text evidence="1">Lipid metabolism.</text>
</comment>
<dbReference type="SUPFAM" id="SSF69593">
    <property type="entry name" value="Glycerol-3-phosphate (1)-acyltransferase"/>
    <property type="match status" value="1"/>
</dbReference>
<gene>
    <name evidence="8" type="ORF">IAC94_00840</name>
</gene>
<keyword evidence="5 8" id="KW-0012">Acyltransferase</keyword>
<organism evidence="8 9">
    <name type="scientific">Candidatus Coprenecus avistercoris</name>
    <dbReference type="NCBI Taxonomy" id="2840730"/>
    <lineage>
        <taxon>Bacteria</taxon>
        <taxon>Pseudomonadati</taxon>
        <taxon>Bacteroidota</taxon>
        <taxon>Bacteroidia</taxon>
        <taxon>Bacteroidales</taxon>
        <taxon>Rikenellaceae</taxon>
        <taxon>Rikenellaceae incertae sedis</taxon>
        <taxon>Candidatus Coprenecus</taxon>
    </lineage>
</organism>
<dbReference type="EMBL" id="DVHI01000014">
    <property type="protein sequence ID" value="HIR62056.1"/>
    <property type="molecule type" value="Genomic_DNA"/>
</dbReference>
<dbReference type="CDD" id="cd07986">
    <property type="entry name" value="LPLAT_ACT14924-like"/>
    <property type="match status" value="1"/>
</dbReference>